<evidence type="ECO:0000256" key="1">
    <source>
        <dbReference type="ARBA" id="ARBA00009104"/>
    </source>
</evidence>
<keyword evidence="4" id="KW-0067">ATP-binding</keyword>
<feature type="compositionally biased region" description="Basic and acidic residues" evidence="7">
    <location>
        <begin position="1"/>
        <end position="11"/>
    </location>
</feature>
<reference evidence="9 10" key="1">
    <citation type="submission" date="2017-10" db="EMBL/GenBank/DDBJ databases">
        <title>The new phylogeny of genus Mycobacterium.</title>
        <authorList>
            <person name="Tortoli E."/>
            <person name="Trovato A."/>
            <person name="Cirillo D.M."/>
        </authorList>
    </citation>
    <scope>NUCLEOTIDE SEQUENCE [LARGE SCALE GENOMIC DNA]</scope>
    <source>
        <strain evidence="9 10">CCUG37673</strain>
    </source>
</reference>
<evidence type="ECO:0000313" key="9">
    <source>
        <dbReference type="EMBL" id="PEG33306.1"/>
    </source>
</evidence>
<gene>
    <name evidence="9" type="ORF">CQY20_31510</name>
</gene>
<dbReference type="EMBL" id="PDCP01000124">
    <property type="protein sequence ID" value="PEG33306.1"/>
    <property type="molecule type" value="Genomic_DNA"/>
</dbReference>
<dbReference type="SUPFAM" id="SSF52540">
    <property type="entry name" value="P-loop containing nucleoside triphosphate hydrolases"/>
    <property type="match status" value="1"/>
</dbReference>
<dbReference type="Pfam" id="PF06414">
    <property type="entry name" value="Zeta_toxin"/>
    <property type="match status" value="1"/>
</dbReference>
<evidence type="ECO:0000256" key="3">
    <source>
        <dbReference type="ARBA" id="ARBA00022741"/>
    </source>
</evidence>
<dbReference type="RefSeq" id="WP_097944919.1">
    <property type="nucleotide sequence ID" value="NZ_PDCP01000124.1"/>
</dbReference>
<sequence length="284" mass="31580">MARDDSLRAKVAEQLTTRSAPGGPLHRDASECTERRYATDVSRLLLRKRIVDRYLAGGNPRRDGRSAIITAGAPGSGKSSMLRAVVADLDDYRVIDADIIKDFLIEQAIDDGIYDHLLAEILADGYALAPRELSGFVHLESVKLADQIRRICIRRKENVVIEGTLTWDGQGPRIFRELADSEYTDIEVYGVDSGPAVAHEYALTRWWQGRLDWVSGADQLGGRFTPVDAIDICYPKGGQSICTTHALQFIDSAQSGEIPHVHVTILRRLTTGTLEVADERFYRQ</sequence>
<name>A0A2A7MNP1_MYCAG</name>
<evidence type="ECO:0000256" key="4">
    <source>
        <dbReference type="ARBA" id="ARBA00022840"/>
    </source>
</evidence>
<dbReference type="EC" id="2.7.1.176" evidence="2"/>
<feature type="domain" description="Zeta toxin" evidence="8">
    <location>
        <begin position="60"/>
        <end position="248"/>
    </location>
</feature>
<protein>
    <recommendedName>
        <fullName evidence="5">UDP-N-acetylglucosamine kinase</fullName>
        <ecNumber evidence="2">2.7.1.176</ecNumber>
    </recommendedName>
    <alternativeName>
        <fullName evidence="5">UDP-N-acetylglucosamine kinase</fullName>
    </alternativeName>
</protein>
<dbReference type="GO" id="GO:0005524">
    <property type="term" value="F:ATP binding"/>
    <property type="evidence" value="ECO:0007669"/>
    <property type="project" value="UniProtKB-KW"/>
</dbReference>
<dbReference type="GO" id="GO:0016301">
    <property type="term" value="F:kinase activity"/>
    <property type="evidence" value="ECO:0007669"/>
    <property type="project" value="InterPro"/>
</dbReference>
<dbReference type="InterPro" id="IPR010488">
    <property type="entry name" value="Zeta_toxin_domain"/>
</dbReference>
<dbReference type="OrthoDB" id="4451554at2"/>
<evidence type="ECO:0000256" key="5">
    <source>
        <dbReference type="ARBA" id="ARBA00032897"/>
    </source>
</evidence>
<evidence type="ECO:0000256" key="2">
    <source>
        <dbReference type="ARBA" id="ARBA00011963"/>
    </source>
</evidence>
<evidence type="ECO:0000256" key="6">
    <source>
        <dbReference type="ARBA" id="ARBA00048178"/>
    </source>
</evidence>
<comment type="similarity">
    <text evidence="1">Belongs to the zeta toxin family.</text>
</comment>
<dbReference type="InterPro" id="IPR027417">
    <property type="entry name" value="P-loop_NTPase"/>
</dbReference>
<evidence type="ECO:0000313" key="10">
    <source>
        <dbReference type="Proteomes" id="UP000220914"/>
    </source>
</evidence>
<dbReference type="Gene3D" id="3.40.50.300">
    <property type="entry name" value="P-loop containing nucleotide triphosphate hydrolases"/>
    <property type="match status" value="1"/>
</dbReference>
<proteinExistence type="inferred from homology"/>
<comment type="catalytic activity">
    <reaction evidence="6">
        <text>UDP-N-acetyl-alpha-D-glucosamine + ATP = UDP-N-acetyl-alpha-D-glucosamine 3'-phosphate + ADP + H(+)</text>
        <dbReference type="Rhea" id="RHEA:32671"/>
        <dbReference type="ChEBI" id="CHEBI:15378"/>
        <dbReference type="ChEBI" id="CHEBI:30616"/>
        <dbReference type="ChEBI" id="CHEBI:57705"/>
        <dbReference type="ChEBI" id="CHEBI:64353"/>
        <dbReference type="ChEBI" id="CHEBI:456216"/>
        <dbReference type="EC" id="2.7.1.176"/>
    </reaction>
</comment>
<accession>A0A2A7MNP1</accession>
<evidence type="ECO:0000256" key="7">
    <source>
        <dbReference type="SAM" id="MobiDB-lite"/>
    </source>
</evidence>
<feature type="region of interest" description="Disordered" evidence="7">
    <location>
        <begin position="1"/>
        <end position="30"/>
    </location>
</feature>
<dbReference type="Proteomes" id="UP000220914">
    <property type="component" value="Unassembled WGS sequence"/>
</dbReference>
<dbReference type="AlphaFoldDB" id="A0A2A7MNP1"/>
<keyword evidence="3" id="KW-0547">Nucleotide-binding</keyword>
<comment type="caution">
    <text evidence="9">The sequence shown here is derived from an EMBL/GenBank/DDBJ whole genome shotgun (WGS) entry which is preliminary data.</text>
</comment>
<evidence type="ECO:0000259" key="8">
    <source>
        <dbReference type="Pfam" id="PF06414"/>
    </source>
</evidence>
<keyword evidence="10" id="KW-1185">Reference proteome</keyword>
<organism evidence="9 10">
    <name type="scientific">Mycolicibacterium agri</name>
    <name type="common">Mycobacterium agri</name>
    <dbReference type="NCBI Taxonomy" id="36811"/>
    <lineage>
        <taxon>Bacteria</taxon>
        <taxon>Bacillati</taxon>
        <taxon>Actinomycetota</taxon>
        <taxon>Actinomycetes</taxon>
        <taxon>Mycobacteriales</taxon>
        <taxon>Mycobacteriaceae</taxon>
        <taxon>Mycolicibacterium</taxon>
    </lineage>
</organism>